<reference evidence="1" key="1">
    <citation type="submission" date="2018-01" db="EMBL/GenBank/DDBJ databases">
        <title>An insight into the sialome of Amazonian anophelines.</title>
        <authorList>
            <person name="Ribeiro J.M."/>
            <person name="Scarpassa V."/>
            <person name="Calvo E."/>
        </authorList>
    </citation>
    <scope>NUCLEOTIDE SEQUENCE</scope>
    <source>
        <tissue evidence="1">Salivary glands</tissue>
    </source>
</reference>
<dbReference type="EMBL" id="GGFM01010591">
    <property type="protein sequence ID" value="MBW31342.1"/>
    <property type="molecule type" value="Transcribed_RNA"/>
</dbReference>
<name>A0A2M3ZS73_9DIPT</name>
<sequence>MSSGKKRARYARNHKKLLIALSLTTSKPHACSSTSVGRCECFSIERRSETVPPRTPAVFPFPRKQETGQ</sequence>
<evidence type="ECO:0000313" key="1">
    <source>
        <dbReference type="EMBL" id="MBW31342.1"/>
    </source>
</evidence>
<accession>A0A2M3ZS73</accession>
<proteinExistence type="predicted"/>
<dbReference type="AlphaFoldDB" id="A0A2M3ZS73"/>
<protein>
    <submittedName>
        <fullName evidence="1">Putative secreted peptide</fullName>
    </submittedName>
</protein>
<organism evidence="1">
    <name type="scientific">Anopheles braziliensis</name>
    <dbReference type="NCBI Taxonomy" id="58242"/>
    <lineage>
        <taxon>Eukaryota</taxon>
        <taxon>Metazoa</taxon>
        <taxon>Ecdysozoa</taxon>
        <taxon>Arthropoda</taxon>
        <taxon>Hexapoda</taxon>
        <taxon>Insecta</taxon>
        <taxon>Pterygota</taxon>
        <taxon>Neoptera</taxon>
        <taxon>Endopterygota</taxon>
        <taxon>Diptera</taxon>
        <taxon>Nematocera</taxon>
        <taxon>Culicoidea</taxon>
        <taxon>Culicidae</taxon>
        <taxon>Anophelinae</taxon>
        <taxon>Anopheles</taxon>
    </lineage>
</organism>